<gene>
    <name evidence="1" type="ORF">LCGC14_3137930</name>
</gene>
<accession>A0A0F8WLN1</accession>
<organism evidence="1">
    <name type="scientific">marine sediment metagenome</name>
    <dbReference type="NCBI Taxonomy" id="412755"/>
    <lineage>
        <taxon>unclassified sequences</taxon>
        <taxon>metagenomes</taxon>
        <taxon>ecological metagenomes</taxon>
    </lineage>
</organism>
<feature type="non-terminal residue" evidence="1">
    <location>
        <position position="138"/>
    </location>
</feature>
<protein>
    <submittedName>
        <fullName evidence="1">Uncharacterized protein</fullName>
    </submittedName>
</protein>
<reference evidence="1" key="1">
    <citation type="journal article" date="2015" name="Nature">
        <title>Complex archaea that bridge the gap between prokaryotes and eukaryotes.</title>
        <authorList>
            <person name="Spang A."/>
            <person name="Saw J.H."/>
            <person name="Jorgensen S.L."/>
            <person name="Zaremba-Niedzwiedzka K."/>
            <person name="Martijn J."/>
            <person name="Lind A.E."/>
            <person name="van Eijk R."/>
            <person name="Schleper C."/>
            <person name="Guy L."/>
            <person name="Ettema T.J."/>
        </authorList>
    </citation>
    <scope>NUCLEOTIDE SEQUENCE</scope>
</reference>
<name>A0A0F8WLN1_9ZZZZ</name>
<dbReference type="EMBL" id="LAZR01068698">
    <property type="protein sequence ID" value="KKK49150.1"/>
    <property type="molecule type" value="Genomic_DNA"/>
</dbReference>
<sequence>MKLSLVINSCARGSKAAETLSSGRQPHVQRAYALRNFILPAALADPTFDEVIVVGEWEPGNGYIYIEVPSVHFSCVDALAQRQAGFERSTGGWVVFQHDDHSMNNYVWDVTHSLLQWIHLTEADVLVPARYTRLRDVN</sequence>
<proteinExistence type="predicted"/>
<dbReference type="AlphaFoldDB" id="A0A0F8WLN1"/>
<comment type="caution">
    <text evidence="1">The sequence shown here is derived from an EMBL/GenBank/DDBJ whole genome shotgun (WGS) entry which is preliminary data.</text>
</comment>
<evidence type="ECO:0000313" key="1">
    <source>
        <dbReference type="EMBL" id="KKK49150.1"/>
    </source>
</evidence>